<dbReference type="Proteomes" id="UP001366166">
    <property type="component" value="Chromosome"/>
</dbReference>
<dbReference type="SUPFAM" id="SSF51161">
    <property type="entry name" value="Trimeric LpxA-like enzymes"/>
    <property type="match status" value="1"/>
</dbReference>
<dbReference type="EMBL" id="AP028679">
    <property type="protein sequence ID" value="BEQ14669.1"/>
    <property type="molecule type" value="Genomic_DNA"/>
</dbReference>
<evidence type="ECO:0000313" key="2">
    <source>
        <dbReference type="Proteomes" id="UP001366166"/>
    </source>
</evidence>
<dbReference type="PANTHER" id="PTHR13061">
    <property type="entry name" value="DYNACTIN SUBUNIT P25"/>
    <property type="match status" value="1"/>
</dbReference>
<accession>A0AAU9EHD3</accession>
<dbReference type="InterPro" id="IPR050484">
    <property type="entry name" value="Transf_Hexapept/Carb_Anhydrase"/>
</dbReference>
<reference evidence="2" key="1">
    <citation type="journal article" date="2023" name="Arch. Microbiol.">
        <title>Desulfoferula mesophilus gen. nov. sp. nov., a mesophilic sulfate-reducing bacterium isolated from a brackish lake sediment.</title>
        <authorList>
            <person name="Watanabe T."/>
            <person name="Yabe T."/>
            <person name="Tsuji J.M."/>
            <person name="Fukui M."/>
        </authorList>
    </citation>
    <scope>NUCLEOTIDE SEQUENCE [LARGE SCALE GENOMIC DNA]</scope>
    <source>
        <strain evidence="2">12FAK</strain>
    </source>
</reference>
<keyword evidence="2" id="KW-1185">Reference proteome</keyword>
<evidence type="ECO:0000313" key="1">
    <source>
        <dbReference type="EMBL" id="BEQ14669.1"/>
    </source>
</evidence>
<dbReference type="InterPro" id="IPR011004">
    <property type="entry name" value="Trimer_LpxA-like_sf"/>
</dbReference>
<dbReference type="RefSeq" id="WP_338606372.1">
    <property type="nucleotide sequence ID" value="NZ_AP028679.1"/>
</dbReference>
<dbReference type="PANTHER" id="PTHR13061:SF29">
    <property type="entry name" value="GAMMA CARBONIC ANHYDRASE-LIKE 1, MITOCHONDRIAL-RELATED"/>
    <property type="match status" value="1"/>
</dbReference>
<sequence length="175" mass="17752">MPNGSMVTPFDGNAPQIDPTAFVDPSARIIGKVTLAPGAMVWPGAVLRADDDVIEVGQGSAVLDLALLESPQGKPVIVAPGALVSHQVCLHGATVHSGALVGIGAIVLDGAVVGAGALVGAGAVVPPRMQIPEGVLVLGQPAKVIRELKPAEREEVARQLADLAAKAKIYRSQTL</sequence>
<dbReference type="Gene3D" id="2.160.10.10">
    <property type="entry name" value="Hexapeptide repeat proteins"/>
    <property type="match status" value="1"/>
</dbReference>
<protein>
    <recommendedName>
        <fullName evidence="3">Carbonic anhydrase or acetyltransferase, isoleucine patch superfamily</fullName>
    </recommendedName>
</protein>
<dbReference type="KEGG" id="dmp:FAK_17350"/>
<dbReference type="InterPro" id="IPR047324">
    <property type="entry name" value="LbH_gamma_CA-like"/>
</dbReference>
<evidence type="ECO:0008006" key="3">
    <source>
        <dbReference type="Google" id="ProtNLM"/>
    </source>
</evidence>
<organism evidence="1 2">
    <name type="scientific">Desulfoferula mesophila</name>
    <dbReference type="NCBI Taxonomy" id="3058419"/>
    <lineage>
        <taxon>Bacteria</taxon>
        <taxon>Pseudomonadati</taxon>
        <taxon>Thermodesulfobacteriota</taxon>
        <taxon>Desulfarculia</taxon>
        <taxon>Desulfarculales</taxon>
        <taxon>Desulfarculaceae</taxon>
        <taxon>Desulfoferula</taxon>
    </lineage>
</organism>
<dbReference type="CDD" id="cd04645">
    <property type="entry name" value="LbH_gamma_CA_like"/>
    <property type="match status" value="1"/>
</dbReference>
<dbReference type="AlphaFoldDB" id="A0AAU9EHD3"/>
<gene>
    <name evidence="1" type="ORF">FAK_17350</name>
</gene>
<name>A0AAU9EHD3_9BACT</name>
<proteinExistence type="predicted"/>